<feature type="compositionally biased region" description="Polar residues" evidence="3">
    <location>
        <begin position="16"/>
        <end position="25"/>
    </location>
</feature>
<dbReference type="SMART" id="SM00248">
    <property type="entry name" value="ANK"/>
    <property type="match status" value="3"/>
</dbReference>
<accession>A0AAR5PXV8</accession>
<evidence type="ECO:0008006" key="6">
    <source>
        <dbReference type="Google" id="ProtNLM"/>
    </source>
</evidence>
<feature type="repeat" description="ANK" evidence="2">
    <location>
        <begin position="1569"/>
        <end position="1601"/>
    </location>
</feature>
<feature type="region of interest" description="Disordered" evidence="3">
    <location>
        <begin position="1491"/>
        <end position="1510"/>
    </location>
</feature>
<feature type="region of interest" description="Disordered" evidence="3">
    <location>
        <begin position="466"/>
        <end position="485"/>
    </location>
</feature>
<feature type="compositionally biased region" description="Polar residues" evidence="3">
    <location>
        <begin position="352"/>
        <end position="362"/>
    </location>
</feature>
<feature type="region of interest" description="Disordered" evidence="3">
    <location>
        <begin position="749"/>
        <end position="776"/>
    </location>
</feature>
<sequence length="1817" mass="203812">MQSYQHPPGVAAHTPTHPQYNYQSRSYYPNTQAQPLAAKSEGTYMQPQSSQAMYYKQITPGQVASMPSKQNSYIMDNRKTETSMPSNAQYQPSVANDQSYRATHNLPPIAALSNYRPNKTGLVKETGKSALPRSKVLSSLNSYSTSVAQSINNSASIAYGNSRPESYSSTNSAYDMYNHVTNNNAQNQNNQRINPHVSSVITRTCSNVIMATSNTSHYSTPNNQNYNPAVPYQRAKAETQNYHKVQPNQNVNYQQPKSADSRTENIVNVPNTSVIKQRKEIPLDLSVKTVRTSADSTDGETSRNKYLQNKSQNVISSHSYPTLDVNSIERSLTQRSQLPTATAPKVEFHPNFNLSSRKTNWNPAKASQDPSTKRVYQDTTTHATMDYNNSTQASYQSDYLLKNRYPPSTISSIPQYAHHPYENHDISGKRPGQIQSPATPTKMAKVENWRESINLQIEEKITSHVKQQQLQAQRQPSTHQNRVQSVLHRQKTFEDVARSSLANGQYLQANNHDSNYQKAAYANVSHQLPYSQPNSSFPQPKHSQSYVPSSIPHSGYYNNPKHTQSLYINPAAMHNSATSVVPIAKPHIATGADKRVLSLLRNSIEIKEQKKIEQLKSQDLVISQRTDIQHPSTDVTAPLQPKPGINRRNVSPFTPISVPDPNICKMPPKVLVPLEDTGIIPDLAVKVPNEDNTVIMNNSPSNDYDGLAAFLAARIRTKGELKELAHHQVINSNAARDARIQAFLEDTMKSPHRQNMLMSSSSSISSTSSQKPLKDKQAARKKLFTRNEEELVKASISTRDKSSIRSSSETSVFDFPDSDDENEMPVLERQTLDAMRRDRRNSLKLSTTPSHTMESDIKLDILESTSRAPSPEDDIFASICDTFMEQLRNKPTKRVKRTVESDPIVKLEFSEESTGEAIHPVKVKKEIKDDAILNYQEGGTPTDDLNIMPSSGDRSRLCDPDFEKCKTPIIIKNVFRSDSELSDNEIKSSECLMIRNRHRVRRKIISSSESETEEERVQVKVEKIETILDNKCDKSEGATDFIQVVTNLNIMETESKIQVKLEQPEEDNSSVEKSQGQFPIKSAAELLAIIRPAKKPSFGDGSDFYPGWEEGVYKYKKSLRIPPSLIQLTRPPMRLSTSLPDLDPCPQSPTTSITTDIESKDSLTYSKKEFKRFQSESVDSDSESTSSFNIFSKRTNYDSEGSSSIKSLPNTRKENLSILDKLLEKCGGRKKKKHKRKDDHSPKITPRADNPIELLATPTPSLAVNTMSPEKSKGLTSQVISATSAVLPFRKDTVNHFKDSFINSGNSILGVHDKFTTIVLSSRTRKETRAMKQRVTIKEVFGEDRPASAPPVTCVNECNASIPTLEPFSKNLQEIMVKREKLDNEDIRSILNRTAGKEDNSIYNNNNLNRHSKELLAKDLLSLKIKKELEEEDEDENKKLIDLVIKKDLDVCSETMSLDSEETGLTAKRKTKFGKMRRKFSSGFDYIRKKKKVKKEDPDNGSTEKKKKKIISAKTPESIDDIQKEIKNWVLNKGVGESHLHRAARLGYVDITAFCLDKMNNSPSPKDNAGYTPLHEACARGHLEIAKLLLKYGANVHEAAKGGIRPLHEAIENGFVEVVRLLLSFGADPSLATYTGLTPISLATDENMKTLLKDHLRDKAGEGGPSWPFRGPSSCLDPEESGYNVLSDTPLEDSDKELEDIEIDMSEGLLPNLYILREEAPTDRWVLLQDLSHFLKIKSRDALLRQISLPTGSNIKVNNKNLIKELKMSDFLEQAHCCQFLNMGEKINTRASKIALVKYTDRVKELLGIESAVISAR</sequence>
<organism evidence="4 5">
    <name type="scientific">Dendroctonus ponderosae</name>
    <name type="common">Mountain pine beetle</name>
    <dbReference type="NCBI Taxonomy" id="77166"/>
    <lineage>
        <taxon>Eukaryota</taxon>
        <taxon>Metazoa</taxon>
        <taxon>Ecdysozoa</taxon>
        <taxon>Arthropoda</taxon>
        <taxon>Hexapoda</taxon>
        <taxon>Insecta</taxon>
        <taxon>Pterygota</taxon>
        <taxon>Neoptera</taxon>
        <taxon>Endopterygota</taxon>
        <taxon>Coleoptera</taxon>
        <taxon>Polyphaga</taxon>
        <taxon>Cucujiformia</taxon>
        <taxon>Curculionidae</taxon>
        <taxon>Scolytinae</taxon>
        <taxon>Dendroctonus</taxon>
    </lineage>
</organism>
<dbReference type="PROSITE" id="PS50297">
    <property type="entry name" value="ANK_REP_REGION"/>
    <property type="match status" value="2"/>
</dbReference>
<feature type="compositionally biased region" description="Basic residues" evidence="3">
    <location>
        <begin position="1228"/>
        <end position="1237"/>
    </location>
</feature>
<dbReference type="Proteomes" id="UP000019118">
    <property type="component" value="Unassembled WGS sequence"/>
</dbReference>
<feature type="region of interest" description="Disordered" evidence="3">
    <location>
        <begin position="1227"/>
        <end position="1249"/>
    </location>
</feature>
<dbReference type="Pfam" id="PF00023">
    <property type="entry name" value="Ank"/>
    <property type="match status" value="1"/>
</dbReference>
<protein>
    <recommendedName>
        <fullName evidence="6">BCL-6 corepressor</fullName>
    </recommendedName>
</protein>
<evidence type="ECO:0000256" key="2">
    <source>
        <dbReference type="PROSITE-ProRule" id="PRU00023"/>
    </source>
</evidence>
<dbReference type="PRINTS" id="PR01415">
    <property type="entry name" value="ANKYRIN"/>
</dbReference>
<dbReference type="GO" id="GO:0000122">
    <property type="term" value="P:negative regulation of transcription by RNA polymerase II"/>
    <property type="evidence" value="ECO:0007669"/>
    <property type="project" value="TreeGrafter"/>
</dbReference>
<dbReference type="Gene3D" id="1.25.40.20">
    <property type="entry name" value="Ankyrin repeat-containing domain"/>
    <property type="match status" value="1"/>
</dbReference>
<feature type="compositionally biased region" description="Low complexity" evidence="3">
    <location>
        <begin position="759"/>
        <end position="769"/>
    </location>
</feature>
<reference evidence="4" key="2">
    <citation type="submission" date="2024-08" db="UniProtKB">
        <authorList>
            <consortium name="EnsemblMetazoa"/>
        </authorList>
    </citation>
    <scope>IDENTIFICATION</scope>
</reference>
<dbReference type="PANTHER" id="PTHR24117:SF9">
    <property type="entry name" value="BCL-6 COREPRESSOR PCGF1 BINDING DOMAIN-CONTAINING PROTEIN"/>
    <property type="match status" value="1"/>
</dbReference>
<evidence type="ECO:0000313" key="5">
    <source>
        <dbReference type="Proteomes" id="UP000019118"/>
    </source>
</evidence>
<comment type="similarity">
    <text evidence="1">Belongs to the BCOR family.</text>
</comment>
<name>A0AAR5PXV8_DENPD</name>
<dbReference type="GO" id="GO:0003714">
    <property type="term" value="F:transcription corepressor activity"/>
    <property type="evidence" value="ECO:0007669"/>
    <property type="project" value="TreeGrafter"/>
</dbReference>
<keyword evidence="2" id="KW-0040">ANK repeat</keyword>
<dbReference type="EnsemblMetazoa" id="XM_019910269.1">
    <property type="protein sequence ID" value="XP_019765828.1"/>
    <property type="gene ID" value="LOC109541408"/>
</dbReference>
<feature type="region of interest" description="Disordered" evidence="3">
    <location>
        <begin position="629"/>
        <end position="648"/>
    </location>
</feature>
<dbReference type="InterPro" id="IPR002110">
    <property type="entry name" value="Ankyrin_rpt"/>
</dbReference>
<feature type="region of interest" description="Disordered" evidence="3">
    <location>
        <begin position="1139"/>
        <end position="1159"/>
    </location>
</feature>
<dbReference type="GO" id="GO:0005634">
    <property type="term" value="C:nucleus"/>
    <property type="evidence" value="ECO:0007669"/>
    <property type="project" value="TreeGrafter"/>
</dbReference>
<dbReference type="PANTHER" id="PTHR24117">
    <property type="entry name" value="AGAP007537-PB"/>
    <property type="match status" value="1"/>
</dbReference>
<dbReference type="PROSITE" id="PS50088">
    <property type="entry name" value="ANK_REPEAT"/>
    <property type="match status" value="2"/>
</dbReference>
<evidence type="ECO:0000256" key="3">
    <source>
        <dbReference type="SAM" id="MobiDB-lite"/>
    </source>
</evidence>
<proteinExistence type="inferred from homology"/>
<evidence type="ECO:0000313" key="4">
    <source>
        <dbReference type="EnsemblMetazoa" id="XP_019765828.1"/>
    </source>
</evidence>
<keyword evidence="5" id="KW-1185">Reference proteome</keyword>
<feature type="compositionally biased region" description="Polar residues" evidence="3">
    <location>
        <begin position="466"/>
        <end position="484"/>
    </location>
</feature>
<feature type="region of interest" description="Disordered" evidence="3">
    <location>
        <begin position="421"/>
        <end position="444"/>
    </location>
</feature>
<feature type="region of interest" description="Disordered" evidence="3">
    <location>
        <begin position="800"/>
        <end position="822"/>
    </location>
</feature>
<reference evidence="5" key="1">
    <citation type="journal article" date="2013" name="Genome Biol.">
        <title>Draft genome of the mountain pine beetle, Dendroctonus ponderosae Hopkins, a major forest pest.</title>
        <authorList>
            <person name="Keeling C.I."/>
            <person name="Yuen M.M."/>
            <person name="Liao N.Y."/>
            <person name="Docking T.R."/>
            <person name="Chan S.K."/>
            <person name="Taylor G.A."/>
            <person name="Palmquist D.L."/>
            <person name="Jackman S.D."/>
            <person name="Nguyen A."/>
            <person name="Li M."/>
            <person name="Henderson H."/>
            <person name="Janes J.K."/>
            <person name="Zhao Y."/>
            <person name="Pandoh P."/>
            <person name="Moore R."/>
            <person name="Sperling F.A."/>
            <person name="Huber D.P."/>
            <person name="Birol I."/>
            <person name="Jones S.J."/>
            <person name="Bohlmann J."/>
        </authorList>
    </citation>
    <scope>NUCLEOTIDE SEQUENCE</scope>
</reference>
<feature type="compositionally biased region" description="Basic and acidic residues" evidence="3">
    <location>
        <begin position="1494"/>
        <end position="1504"/>
    </location>
</feature>
<feature type="region of interest" description="Disordered" evidence="3">
    <location>
        <begin position="1"/>
        <end position="25"/>
    </location>
</feature>
<evidence type="ECO:0000256" key="1">
    <source>
        <dbReference type="ARBA" id="ARBA00034703"/>
    </source>
</evidence>
<dbReference type="Pfam" id="PF12796">
    <property type="entry name" value="Ank_2"/>
    <property type="match status" value="1"/>
</dbReference>
<feature type="region of interest" description="Disordered" evidence="3">
    <location>
        <begin position="351"/>
        <end position="374"/>
    </location>
</feature>
<dbReference type="InterPro" id="IPR036770">
    <property type="entry name" value="Ankyrin_rpt-contain_sf"/>
</dbReference>
<dbReference type="SUPFAM" id="SSF48403">
    <property type="entry name" value="Ankyrin repeat"/>
    <property type="match status" value="1"/>
</dbReference>
<dbReference type="InterPro" id="IPR047144">
    <property type="entry name" value="BCOR-like"/>
</dbReference>
<feature type="repeat" description="ANK" evidence="2">
    <location>
        <begin position="1602"/>
        <end position="1634"/>
    </location>
</feature>